<evidence type="ECO:0000256" key="9">
    <source>
        <dbReference type="SAM" id="MobiDB-lite"/>
    </source>
</evidence>
<sequence length="323" mass="36710">MVLSFLVQMGAARFDETERKLLRRLFLRRFGLDDLMEQSSRPLKLDMPDYIWELYEKAQEEDQDIVRHHLPSQKSGPDIVFDLGVQHSSLDDEAVDKAMLRVELPRGKVLRGIFTVSMTGSSSVLDSKILPQFFTRNNWIDLDITKAFTANVKRVALTVNFVAASEAEPWTNASDSAALITFIHDKRNPRKRRKRNTKNQKRSSHRKHRKQHVMGSYDGTQCRRTNLYVDFAELNWGDWIIAPAGYDAYQCQGRCSHPMPSHLNTTNHAIIQSLIHSVDPSAVPPPSCVPVETSAISILYRDVNNTVVVKTYAGMKVEACGCH</sequence>
<comment type="similarity">
    <text evidence="2 8">Belongs to the TGF-beta family.</text>
</comment>
<evidence type="ECO:0000313" key="11">
    <source>
        <dbReference type="EMBL" id="CAD5224644.1"/>
    </source>
</evidence>
<evidence type="ECO:0000313" key="12">
    <source>
        <dbReference type="Proteomes" id="UP000614601"/>
    </source>
</evidence>
<protein>
    <recommendedName>
        <fullName evidence="10">TGF-beta family profile domain-containing protein</fullName>
    </recommendedName>
</protein>
<dbReference type="CDD" id="cd13761">
    <property type="entry name" value="TGF_beta_BMP5_like"/>
    <property type="match status" value="1"/>
</dbReference>
<dbReference type="OrthoDB" id="5987191at2759"/>
<dbReference type="GO" id="GO:0005125">
    <property type="term" value="F:cytokine activity"/>
    <property type="evidence" value="ECO:0007669"/>
    <property type="project" value="TreeGrafter"/>
</dbReference>
<keyword evidence="12" id="KW-1185">Reference proteome</keyword>
<evidence type="ECO:0000256" key="8">
    <source>
        <dbReference type="RuleBase" id="RU000354"/>
    </source>
</evidence>
<keyword evidence="6" id="KW-1015">Disulfide bond</keyword>
<feature type="domain" description="TGF-beta family profile" evidence="10">
    <location>
        <begin position="192"/>
        <end position="323"/>
    </location>
</feature>
<comment type="caution">
    <text evidence="11">The sequence shown here is derived from an EMBL/GenBank/DDBJ whole genome shotgun (WGS) entry which is preliminary data.</text>
</comment>
<evidence type="ECO:0000256" key="5">
    <source>
        <dbReference type="ARBA" id="ARBA00023030"/>
    </source>
</evidence>
<gene>
    <name evidence="11" type="ORF">BOKJ2_LOCUS11182</name>
</gene>
<dbReference type="PANTHER" id="PTHR11848">
    <property type="entry name" value="TGF-BETA FAMILY"/>
    <property type="match status" value="1"/>
</dbReference>
<name>A0A811LBV1_9BILA</name>
<dbReference type="Pfam" id="PF00019">
    <property type="entry name" value="TGF_beta"/>
    <property type="match status" value="1"/>
</dbReference>
<keyword evidence="4" id="KW-0732">Signal</keyword>
<dbReference type="Proteomes" id="UP000614601">
    <property type="component" value="Unassembled WGS sequence"/>
</dbReference>
<dbReference type="PANTHER" id="PTHR11848:SF310">
    <property type="entry name" value="PROTEIN 60A-RELATED"/>
    <property type="match status" value="1"/>
</dbReference>
<evidence type="ECO:0000256" key="2">
    <source>
        <dbReference type="ARBA" id="ARBA00006656"/>
    </source>
</evidence>
<keyword evidence="5 8" id="KW-0339">Growth factor</keyword>
<keyword evidence="7" id="KW-0325">Glycoprotein</keyword>
<feature type="region of interest" description="Disordered" evidence="9">
    <location>
        <begin position="185"/>
        <end position="214"/>
    </location>
</feature>
<reference evidence="11" key="1">
    <citation type="submission" date="2020-09" db="EMBL/GenBank/DDBJ databases">
        <authorList>
            <person name="Kikuchi T."/>
        </authorList>
    </citation>
    <scope>NUCLEOTIDE SEQUENCE</scope>
    <source>
        <strain evidence="11">SH1</strain>
    </source>
</reference>
<dbReference type="PROSITE" id="PS51362">
    <property type="entry name" value="TGF_BETA_2"/>
    <property type="match status" value="1"/>
</dbReference>
<feature type="compositionally biased region" description="Basic residues" evidence="9">
    <location>
        <begin position="187"/>
        <end position="212"/>
    </location>
</feature>
<dbReference type="GO" id="GO:0008083">
    <property type="term" value="F:growth factor activity"/>
    <property type="evidence" value="ECO:0007669"/>
    <property type="project" value="UniProtKB-KW"/>
</dbReference>
<evidence type="ECO:0000256" key="3">
    <source>
        <dbReference type="ARBA" id="ARBA00022525"/>
    </source>
</evidence>
<dbReference type="SUPFAM" id="SSF57501">
    <property type="entry name" value="Cystine-knot cytokines"/>
    <property type="match status" value="1"/>
</dbReference>
<evidence type="ECO:0000259" key="10">
    <source>
        <dbReference type="PROSITE" id="PS51362"/>
    </source>
</evidence>
<dbReference type="InterPro" id="IPR029034">
    <property type="entry name" value="Cystine-knot_cytokine"/>
</dbReference>
<dbReference type="PROSITE" id="PS00250">
    <property type="entry name" value="TGF_BETA_1"/>
    <property type="match status" value="1"/>
</dbReference>
<keyword evidence="3" id="KW-0964">Secreted</keyword>
<evidence type="ECO:0000256" key="6">
    <source>
        <dbReference type="ARBA" id="ARBA00023157"/>
    </source>
</evidence>
<dbReference type="InterPro" id="IPR001839">
    <property type="entry name" value="TGF-b_C"/>
</dbReference>
<dbReference type="FunFam" id="2.10.90.10:FF:000001">
    <property type="entry name" value="Bone morphogenetic protein 4"/>
    <property type="match status" value="1"/>
</dbReference>
<comment type="subcellular location">
    <subcellularLocation>
        <location evidence="1">Secreted</location>
    </subcellularLocation>
</comment>
<dbReference type="EMBL" id="CAJFDH010000005">
    <property type="protein sequence ID" value="CAD5224644.1"/>
    <property type="molecule type" value="Genomic_DNA"/>
</dbReference>
<evidence type="ECO:0000256" key="7">
    <source>
        <dbReference type="ARBA" id="ARBA00023180"/>
    </source>
</evidence>
<dbReference type="SMART" id="SM00204">
    <property type="entry name" value="TGFB"/>
    <property type="match status" value="1"/>
</dbReference>
<evidence type="ECO:0000256" key="1">
    <source>
        <dbReference type="ARBA" id="ARBA00004613"/>
    </source>
</evidence>
<dbReference type="InterPro" id="IPR017948">
    <property type="entry name" value="TGFb_CS"/>
</dbReference>
<organism evidence="11 12">
    <name type="scientific">Bursaphelenchus okinawaensis</name>
    <dbReference type="NCBI Taxonomy" id="465554"/>
    <lineage>
        <taxon>Eukaryota</taxon>
        <taxon>Metazoa</taxon>
        <taxon>Ecdysozoa</taxon>
        <taxon>Nematoda</taxon>
        <taxon>Chromadorea</taxon>
        <taxon>Rhabditida</taxon>
        <taxon>Tylenchina</taxon>
        <taxon>Tylenchomorpha</taxon>
        <taxon>Aphelenchoidea</taxon>
        <taxon>Aphelenchoididae</taxon>
        <taxon>Bursaphelenchus</taxon>
    </lineage>
</organism>
<dbReference type="GO" id="GO:0005615">
    <property type="term" value="C:extracellular space"/>
    <property type="evidence" value="ECO:0007669"/>
    <property type="project" value="TreeGrafter"/>
</dbReference>
<dbReference type="Proteomes" id="UP000783686">
    <property type="component" value="Unassembled WGS sequence"/>
</dbReference>
<accession>A0A811LBV1</accession>
<dbReference type="AlphaFoldDB" id="A0A811LBV1"/>
<dbReference type="Gene3D" id="2.10.90.10">
    <property type="entry name" value="Cystine-knot cytokines"/>
    <property type="match status" value="1"/>
</dbReference>
<evidence type="ECO:0000256" key="4">
    <source>
        <dbReference type="ARBA" id="ARBA00022729"/>
    </source>
</evidence>
<proteinExistence type="inferred from homology"/>
<dbReference type="InterPro" id="IPR015615">
    <property type="entry name" value="TGF-beta-rel"/>
</dbReference>
<dbReference type="EMBL" id="CAJFCW020000005">
    <property type="protein sequence ID" value="CAG9120052.1"/>
    <property type="molecule type" value="Genomic_DNA"/>
</dbReference>